<proteinExistence type="inferred from homology"/>
<organism evidence="3 4">
    <name type="scientific">Streptacidiphilus jeojiensis</name>
    <dbReference type="NCBI Taxonomy" id="3229225"/>
    <lineage>
        <taxon>Bacteria</taxon>
        <taxon>Bacillati</taxon>
        <taxon>Actinomycetota</taxon>
        <taxon>Actinomycetes</taxon>
        <taxon>Kitasatosporales</taxon>
        <taxon>Streptomycetaceae</taxon>
        <taxon>Streptacidiphilus</taxon>
    </lineage>
</organism>
<dbReference type="EMBL" id="JBEUKS010000001">
    <property type="protein sequence ID" value="MFC1437625.1"/>
    <property type="molecule type" value="Genomic_DNA"/>
</dbReference>
<dbReference type="Pfam" id="PF13561">
    <property type="entry name" value="adh_short_C2"/>
    <property type="match status" value="1"/>
</dbReference>
<dbReference type="Gene3D" id="3.40.50.720">
    <property type="entry name" value="NAD(P)-binding Rossmann-like Domain"/>
    <property type="match status" value="1"/>
</dbReference>
<dbReference type="PANTHER" id="PTHR24321:SF8">
    <property type="entry name" value="ESTRADIOL 17-BETA-DEHYDROGENASE 8-RELATED"/>
    <property type="match status" value="1"/>
</dbReference>
<protein>
    <submittedName>
        <fullName evidence="3">SDR family oxidoreductase</fullName>
    </submittedName>
</protein>
<dbReference type="InterPro" id="IPR036291">
    <property type="entry name" value="NAD(P)-bd_dom_sf"/>
</dbReference>
<gene>
    <name evidence="3" type="ORF">ABUW04_05080</name>
</gene>
<evidence type="ECO:0000313" key="4">
    <source>
        <dbReference type="Proteomes" id="UP001592581"/>
    </source>
</evidence>
<comment type="similarity">
    <text evidence="1">Belongs to the short-chain dehydrogenases/reductases (SDR) family.</text>
</comment>
<comment type="caution">
    <text evidence="3">The sequence shown here is derived from an EMBL/GenBank/DDBJ whole genome shotgun (WGS) entry which is preliminary data.</text>
</comment>
<dbReference type="SUPFAM" id="SSF51735">
    <property type="entry name" value="NAD(P)-binding Rossmann-fold domains"/>
    <property type="match status" value="1"/>
</dbReference>
<dbReference type="PRINTS" id="PR00081">
    <property type="entry name" value="GDHRDH"/>
</dbReference>
<dbReference type="PROSITE" id="PS00061">
    <property type="entry name" value="ADH_SHORT"/>
    <property type="match status" value="1"/>
</dbReference>
<keyword evidence="2" id="KW-0560">Oxidoreductase</keyword>
<dbReference type="RefSeq" id="WP_380563097.1">
    <property type="nucleotide sequence ID" value="NZ_JBEUKS010000001.1"/>
</dbReference>
<keyword evidence="4" id="KW-1185">Reference proteome</keyword>
<evidence type="ECO:0000313" key="3">
    <source>
        <dbReference type="EMBL" id="MFC1437625.1"/>
    </source>
</evidence>
<evidence type="ECO:0000256" key="1">
    <source>
        <dbReference type="ARBA" id="ARBA00006484"/>
    </source>
</evidence>
<dbReference type="Proteomes" id="UP001592581">
    <property type="component" value="Unassembled WGS sequence"/>
</dbReference>
<dbReference type="PANTHER" id="PTHR24321">
    <property type="entry name" value="DEHYDROGENASES, SHORT CHAIN"/>
    <property type="match status" value="1"/>
</dbReference>
<sequence>MATRPRDLIGRTAVVTGGAQGIGAAVVTELLARGAAVVSVDLAEPSRADGDGFVAVRGDVTDQAVLDAAFEAAGELGELGGHRGARILVQSAFGGAPAPLDGQPEPEWERMLQVVLTAARRFDAAFVRQVEGAGAGDGPDAGAIVHIASPHAFGAVPGYSAYAAAKAGLLALTRAAAVEFGPRGVRCNAVAPGFVPVERNRHVWSDPGQAARMLRASPLGRFAEPADIARAVGFLASPESSFVNGACLAVDGGMTAMLPEALLR</sequence>
<name>A0ABV6XH88_9ACTN</name>
<dbReference type="InterPro" id="IPR002347">
    <property type="entry name" value="SDR_fam"/>
</dbReference>
<dbReference type="InterPro" id="IPR020904">
    <property type="entry name" value="Sc_DH/Rdtase_CS"/>
</dbReference>
<accession>A0ABV6XH88</accession>
<evidence type="ECO:0000256" key="2">
    <source>
        <dbReference type="ARBA" id="ARBA00023002"/>
    </source>
</evidence>
<reference evidence="3 4" key="1">
    <citation type="submission" date="2024-06" db="EMBL/GenBank/DDBJ databases">
        <authorList>
            <person name="Lee S.D."/>
        </authorList>
    </citation>
    <scope>NUCLEOTIDE SEQUENCE [LARGE SCALE GENOMIC DNA]</scope>
    <source>
        <strain evidence="3 4">N1-10</strain>
    </source>
</reference>